<dbReference type="NCBIfam" id="TIGR00135">
    <property type="entry name" value="gatC"/>
    <property type="match status" value="1"/>
</dbReference>
<protein>
    <submittedName>
        <fullName evidence="1">Glu-tRNAGln amidotransferase, C subunit</fullName>
        <ecNumber evidence="1">6.3.5.-</ecNumber>
    </submittedName>
</protein>
<accession>K1RTM8</accession>
<dbReference type="AlphaFoldDB" id="K1RTM8"/>
<dbReference type="HAMAP" id="MF_00122">
    <property type="entry name" value="GatC"/>
    <property type="match status" value="1"/>
</dbReference>
<dbReference type="Pfam" id="PF02686">
    <property type="entry name" value="GatC"/>
    <property type="match status" value="1"/>
</dbReference>
<dbReference type="PANTHER" id="PTHR15004:SF0">
    <property type="entry name" value="GLUTAMYL-TRNA(GLN) AMIDOTRANSFERASE SUBUNIT C, MITOCHONDRIAL"/>
    <property type="match status" value="1"/>
</dbReference>
<feature type="non-terminal residue" evidence="1">
    <location>
        <position position="1"/>
    </location>
</feature>
<dbReference type="EMBL" id="AJWZ01011021">
    <property type="protein sequence ID" value="EKC46759.1"/>
    <property type="molecule type" value="Genomic_DNA"/>
</dbReference>
<dbReference type="Gene3D" id="1.10.20.60">
    <property type="entry name" value="Glu-tRNAGln amidotransferase C subunit, N-terminal domain"/>
    <property type="match status" value="1"/>
</dbReference>
<dbReference type="PANTHER" id="PTHR15004">
    <property type="entry name" value="GLUTAMYL-TRNA(GLN) AMIDOTRANSFERASE SUBUNIT C, MITOCHONDRIAL"/>
    <property type="match status" value="1"/>
</dbReference>
<dbReference type="InterPro" id="IPR003837">
    <property type="entry name" value="GatC"/>
</dbReference>
<comment type="caution">
    <text evidence="1">The sequence shown here is derived from an EMBL/GenBank/DDBJ whole genome shotgun (WGS) entry which is preliminary data.</text>
</comment>
<dbReference type="GO" id="GO:0006450">
    <property type="term" value="P:regulation of translational fidelity"/>
    <property type="evidence" value="ECO:0007669"/>
    <property type="project" value="InterPro"/>
</dbReference>
<organism evidence="1">
    <name type="scientific">human gut metagenome</name>
    <dbReference type="NCBI Taxonomy" id="408170"/>
    <lineage>
        <taxon>unclassified sequences</taxon>
        <taxon>metagenomes</taxon>
        <taxon>organismal metagenomes</taxon>
    </lineage>
</organism>
<reference evidence="1" key="1">
    <citation type="journal article" date="2013" name="Environ. Microbiol.">
        <title>Microbiota from the distal guts of lean and obese adolescents exhibit partial functional redundancy besides clear differences in community structure.</title>
        <authorList>
            <person name="Ferrer M."/>
            <person name="Ruiz A."/>
            <person name="Lanza F."/>
            <person name="Haange S.B."/>
            <person name="Oberbach A."/>
            <person name="Till H."/>
            <person name="Bargiela R."/>
            <person name="Campoy C."/>
            <person name="Segura M.T."/>
            <person name="Richter M."/>
            <person name="von Bergen M."/>
            <person name="Seifert J."/>
            <person name="Suarez A."/>
        </authorList>
    </citation>
    <scope>NUCLEOTIDE SEQUENCE</scope>
</reference>
<dbReference type="GO" id="GO:0016874">
    <property type="term" value="F:ligase activity"/>
    <property type="evidence" value="ECO:0007669"/>
    <property type="project" value="UniProtKB-KW"/>
</dbReference>
<gene>
    <name evidence="1" type="ORF">OBE_16084</name>
</gene>
<dbReference type="GO" id="GO:0070681">
    <property type="term" value="P:glutaminyl-tRNAGln biosynthesis via transamidation"/>
    <property type="evidence" value="ECO:0007669"/>
    <property type="project" value="TreeGrafter"/>
</dbReference>
<dbReference type="GO" id="GO:0016740">
    <property type="term" value="F:transferase activity"/>
    <property type="evidence" value="ECO:0007669"/>
    <property type="project" value="UniProtKB-KW"/>
</dbReference>
<evidence type="ECO:0000313" key="1">
    <source>
        <dbReference type="EMBL" id="EKC46759.1"/>
    </source>
</evidence>
<keyword evidence="1" id="KW-0808">Transferase</keyword>
<keyword evidence="1" id="KW-0436">Ligase</keyword>
<proteinExistence type="inferred from homology"/>
<dbReference type="EC" id="6.3.5.-" evidence="1"/>
<dbReference type="SUPFAM" id="SSF141000">
    <property type="entry name" value="Glu-tRNAGln amidotransferase C subunit"/>
    <property type="match status" value="1"/>
</dbReference>
<sequence>KYKLKTNVTKGANRMKVSKEELLHIANLADLKIKDDEIDNYLANLQDILNFAEVVNKAPIDDLQETIGANENSNVFRKDEVKTFENHEGLMANAPEKERDMFKIPKVIS</sequence>
<dbReference type="InterPro" id="IPR036113">
    <property type="entry name" value="Asp/Glu-ADT_sf_sub_c"/>
</dbReference>
<name>K1RTM8_9ZZZZ</name>